<keyword evidence="1" id="KW-0812">Transmembrane</keyword>
<accession>A0ABR8RI66</accession>
<feature type="transmembrane region" description="Helical" evidence="1">
    <location>
        <begin position="79"/>
        <end position="96"/>
    </location>
</feature>
<keyword evidence="3" id="KW-1185">Reference proteome</keyword>
<evidence type="ECO:0000313" key="2">
    <source>
        <dbReference type="EMBL" id="MBD7947499.1"/>
    </source>
</evidence>
<feature type="transmembrane region" description="Helical" evidence="1">
    <location>
        <begin position="108"/>
        <end position="124"/>
    </location>
</feature>
<proteinExistence type="predicted"/>
<name>A0ABR8RI66_9GAMM</name>
<reference evidence="2 3" key="1">
    <citation type="submission" date="2020-08" db="EMBL/GenBank/DDBJ databases">
        <title>A Genomic Blueprint of the Chicken Gut Microbiome.</title>
        <authorList>
            <person name="Gilroy R."/>
            <person name="Ravi A."/>
            <person name="Getino M."/>
            <person name="Pursley I."/>
            <person name="Horton D.L."/>
            <person name="Alikhan N.-F."/>
            <person name="Baker D."/>
            <person name="Gharbi K."/>
            <person name="Hall N."/>
            <person name="Watson M."/>
            <person name="Adriaenssens E.M."/>
            <person name="Foster-Nyarko E."/>
            <person name="Jarju S."/>
            <person name="Secka A."/>
            <person name="Antonio M."/>
            <person name="Oren A."/>
            <person name="Chaudhuri R."/>
            <person name="La Ragione R.M."/>
            <person name="Hildebrand F."/>
            <person name="Pallen M.J."/>
        </authorList>
    </citation>
    <scope>NUCLEOTIDE SEQUENCE [LARGE SCALE GENOMIC DNA]</scope>
    <source>
        <strain evidence="2 3">Sa4CVA2</strain>
    </source>
</reference>
<comment type="caution">
    <text evidence="2">The sequence shown here is derived from an EMBL/GenBank/DDBJ whole genome shotgun (WGS) entry which is preliminary data.</text>
</comment>
<feature type="transmembrane region" description="Helical" evidence="1">
    <location>
        <begin position="6"/>
        <end position="24"/>
    </location>
</feature>
<gene>
    <name evidence="2" type="ORF">H9653_05645</name>
</gene>
<keyword evidence="1" id="KW-1133">Transmembrane helix</keyword>
<sequence>MLHSDSVIELPGIIMLFACIFRCAQYMKQSQLKLGQYFWLASVLVFFAVIRRELNYVPELFIPSNFSFLNHSYDWWEDAVLLTVYLLIVGFLTYSWRYLWAVLKKVPLSLYLTVVALALLEYMGENAILIPESIGEMVEEIAETSVYAIALIYLWRFKLGDFENYFLHQPNQHQPCNANY</sequence>
<keyword evidence="1" id="KW-0472">Membrane</keyword>
<protein>
    <submittedName>
        <fullName evidence="2">Uncharacterized protein</fullName>
    </submittedName>
</protein>
<evidence type="ECO:0000256" key="1">
    <source>
        <dbReference type="SAM" id="Phobius"/>
    </source>
</evidence>
<dbReference type="Proteomes" id="UP000606724">
    <property type="component" value="Unassembled WGS sequence"/>
</dbReference>
<organism evidence="2 3">
    <name type="scientific">Psychrobacter communis</name>
    <dbReference type="NCBI Taxonomy" id="2762238"/>
    <lineage>
        <taxon>Bacteria</taxon>
        <taxon>Pseudomonadati</taxon>
        <taxon>Pseudomonadota</taxon>
        <taxon>Gammaproteobacteria</taxon>
        <taxon>Moraxellales</taxon>
        <taxon>Moraxellaceae</taxon>
        <taxon>Psychrobacter</taxon>
    </lineage>
</organism>
<feature type="transmembrane region" description="Helical" evidence="1">
    <location>
        <begin position="36"/>
        <end position="54"/>
    </location>
</feature>
<evidence type="ECO:0000313" key="3">
    <source>
        <dbReference type="Proteomes" id="UP000606724"/>
    </source>
</evidence>
<dbReference type="EMBL" id="JACSQR010000011">
    <property type="protein sequence ID" value="MBD7947499.1"/>
    <property type="molecule type" value="Genomic_DNA"/>
</dbReference>